<proteinExistence type="predicted"/>
<evidence type="ECO:0000313" key="2">
    <source>
        <dbReference type="Proteomes" id="UP000288805"/>
    </source>
</evidence>
<organism evidence="1 2">
    <name type="scientific">Vitis vinifera</name>
    <name type="common">Grape</name>
    <dbReference type="NCBI Taxonomy" id="29760"/>
    <lineage>
        <taxon>Eukaryota</taxon>
        <taxon>Viridiplantae</taxon>
        <taxon>Streptophyta</taxon>
        <taxon>Embryophyta</taxon>
        <taxon>Tracheophyta</taxon>
        <taxon>Spermatophyta</taxon>
        <taxon>Magnoliopsida</taxon>
        <taxon>eudicotyledons</taxon>
        <taxon>Gunneridae</taxon>
        <taxon>Pentapetalae</taxon>
        <taxon>rosids</taxon>
        <taxon>Vitales</taxon>
        <taxon>Vitaceae</taxon>
        <taxon>Viteae</taxon>
        <taxon>Vitis</taxon>
    </lineage>
</organism>
<reference evidence="1 2" key="1">
    <citation type="journal article" date="2018" name="PLoS Genet.">
        <title>Population sequencing reveals clonal diversity and ancestral inbreeding in the grapevine cultivar Chardonnay.</title>
        <authorList>
            <person name="Roach M.J."/>
            <person name="Johnson D.L."/>
            <person name="Bohlmann J."/>
            <person name="van Vuuren H.J."/>
            <person name="Jones S.J."/>
            <person name="Pretorius I.S."/>
            <person name="Schmidt S.A."/>
            <person name="Borneman A.R."/>
        </authorList>
    </citation>
    <scope>NUCLEOTIDE SEQUENCE [LARGE SCALE GENOMIC DNA]</scope>
    <source>
        <strain evidence="2">cv. Chardonnay</strain>
        <tissue evidence="1">Leaf</tissue>
    </source>
</reference>
<accession>A0A438IW16</accession>
<dbReference type="Proteomes" id="UP000288805">
    <property type="component" value="Unassembled WGS sequence"/>
</dbReference>
<sequence length="179" mass="20016">MYSSRMASLIGREAAIPAKALARLFLIFLPDMPYHELQRIPAGWLAPNVPQLGTIVGAQLQSLMNVRLRQLAESTILVYLIRGVGWVFGNILTRSQPLLGLSWTIWVGIRFQTCSIQWPIVAFYRSNLACAECCEGAGQLVRSLDDLGNKGGASRQRFEGLRLLAPFLNIWFLRLPMPC</sequence>
<dbReference type="EMBL" id="QGNW01000079">
    <property type="protein sequence ID" value="RVX00826.1"/>
    <property type="molecule type" value="Genomic_DNA"/>
</dbReference>
<dbReference type="AlphaFoldDB" id="A0A438IW16"/>
<evidence type="ECO:0000313" key="1">
    <source>
        <dbReference type="EMBL" id="RVX00826.1"/>
    </source>
</evidence>
<gene>
    <name evidence="1" type="ORF">CK203_026532</name>
</gene>
<protein>
    <submittedName>
        <fullName evidence="1">Uncharacterized protein</fullName>
    </submittedName>
</protein>
<name>A0A438IW16_VITVI</name>
<comment type="caution">
    <text evidence="1">The sequence shown here is derived from an EMBL/GenBank/DDBJ whole genome shotgun (WGS) entry which is preliminary data.</text>
</comment>